<organism evidence="1 2">
    <name type="scientific">Epilithonimonas hungarica</name>
    <dbReference type="NCBI Taxonomy" id="454006"/>
    <lineage>
        <taxon>Bacteria</taxon>
        <taxon>Pseudomonadati</taxon>
        <taxon>Bacteroidota</taxon>
        <taxon>Flavobacteriia</taxon>
        <taxon>Flavobacteriales</taxon>
        <taxon>Weeksellaceae</taxon>
        <taxon>Chryseobacterium group</taxon>
        <taxon>Epilithonimonas</taxon>
    </lineage>
</organism>
<name>A0A1G7VXY5_9FLAO</name>
<protein>
    <recommendedName>
        <fullName evidence="3">Peptidase C39-like domain-containing protein</fullName>
    </recommendedName>
</protein>
<evidence type="ECO:0008006" key="3">
    <source>
        <dbReference type="Google" id="ProtNLM"/>
    </source>
</evidence>
<proteinExistence type="predicted"/>
<accession>A0A1G7VXY5</accession>
<reference evidence="2" key="1">
    <citation type="submission" date="2016-10" db="EMBL/GenBank/DDBJ databases">
        <authorList>
            <person name="Varghese N."/>
            <person name="Submissions S."/>
        </authorList>
    </citation>
    <scope>NUCLEOTIDE SEQUENCE [LARGE SCALE GENOMIC DNA]</scope>
    <source>
        <strain evidence="2">DSM 19684</strain>
    </source>
</reference>
<dbReference type="EMBL" id="FNBH01000006">
    <property type="protein sequence ID" value="SDG64521.1"/>
    <property type="molecule type" value="Genomic_DNA"/>
</dbReference>
<evidence type="ECO:0000313" key="2">
    <source>
        <dbReference type="Proteomes" id="UP000199203"/>
    </source>
</evidence>
<keyword evidence="2" id="KW-1185">Reference proteome</keyword>
<sequence length="181" mass="20518">MGCDGKPEIDLRSKMTFSPQRGATDCNIRCRIIMEPLSVHAENPTGADNTSYYQTAIENSSHTQLVLNQTNFENGVKYIDKSLEAGHPVLVGVNHALNFGYNEQTNTTDHYVIIVGKLCENGEVKYRFWDVGTRKGASEDYKFTLMKDKLFTDRTRKSGHDYTVTQIRRNINNSTGRLITF</sequence>
<dbReference type="Proteomes" id="UP000199203">
    <property type="component" value="Unassembled WGS sequence"/>
</dbReference>
<dbReference type="AlphaFoldDB" id="A0A1G7VXY5"/>
<gene>
    <name evidence="1" type="ORF">SAMN05421825_3749</name>
</gene>
<evidence type="ECO:0000313" key="1">
    <source>
        <dbReference type="EMBL" id="SDG64521.1"/>
    </source>
</evidence>
<dbReference type="STRING" id="454006.SAMN05421825_3749"/>